<accession>A0A511W675</accession>
<keyword evidence="5 8" id="KW-0812">Transmembrane</keyword>
<name>A0A511W675_9BACI</name>
<dbReference type="Pfam" id="PF03547">
    <property type="entry name" value="Mem_trans"/>
    <property type="match status" value="2"/>
</dbReference>
<evidence type="ECO:0000256" key="3">
    <source>
        <dbReference type="ARBA" id="ARBA00022448"/>
    </source>
</evidence>
<evidence type="ECO:0000313" key="10">
    <source>
        <dbReference type="Proteomes" id="UP000321440"/>
    </source>
</evidence>
<comment type="caution">
    <text evidence="9">The sequence shown here is derived from an EMBL/GenBank/DDBJ whole genome shotgun (WGS) entry which is preliminary data.</text>
</comment>
<evidence type="ECO:0000256" key="2">
    <source>
        <dbReference type="ARBA" id="ARBA00010145"/>
    </source>
</evidence>
<feature type="transmembrane region" description="Helical" evidence="8">
    <location>
        <begin position="29"/>
        <end position="46"/>
    </location>
</feature>
<feature type="transmembrane region" description="Helical" evidence="8">
    <location>
        <begin position="119"/>
        <end position="141"/>
    </location>
</feature>
<feature type="transmembrane region" description="Helical" evidence="8">
    <location>
        <begin position="6"/>
        <end position="22"/>
    </location>
</feature>
<evidence type="ECO:0000256" key="5">
    <source>
        <dbReference type="ARBA" id="ARBA00022692"/>
    </source>
</evidence>
<dbReference type="GO" id="GO:0005886">
    <property type="term" value="C:plasma membrane"/>
    <property type="evidence" value="ECO:0007669"/>
    <property type="project" value="UniProtKB-SubCell"/>
</dbReference>
<feature type="transmembrane region" description="Helical" evidence="8">
    <location>
        <begin position="148"/>
        <end position="171"/>
    </location>
</feature>
<dbReference type="Gene3D" id="1.20.1530.20">
    <property type="match status" value="2"/>
</dbReference>
<dbReference type="PANTHER" id="PTHR36838:SF1">
    <property type="entry name" value="SLR1864 PROTEIN"/>
    <property type="match status" value="1"/>
</dbReference>
<keyword evidence="7 8" id="KW-0472">Membrane</keyword>
<sequence length="298" mass="32634">MSVFIEVVLPIVLIFFIGYVLQKWRKLDVRSVSAVTIYVFIPALVFQSFYETELGQEFWTIVLFGFLLLFALILLNKILKWIMKWDEEEESGMILSSAFMNAGNYGAPVVLFAFGQEAFVIAVVFLALQALIMNFFGVYYASRSSSGIRFALIAVMKMPATYAIIAAFIAQSLNIEITGSTAETIEFMADVALPLMMVGLGMQLANISFKEFETGKVVTGTTVRLVVSPLIAWALVSFMPLSSTVATTLIVLAAMPTAATTTMYALEFKAKPELVSSVTLVSTILSVVSISVLLIILG</sequence>
<comment type="subcellular location">
    <subcellularLocation>
        <location evidence="1">Cell membrane</location>
        <topology evidence="1">Multi-pass membrane protein</topology>
    </subcellularLocation>
</comment>
<dbReference type="PANTHER" id="PTHR36838">
    <property type="entry name" value="AUXIN EFFLUX CARRIER FAMILY PROTEIN"/>
    <property type="match status" value="1"/>
</dbReference>
<dbReference type="AlphaFoldDB" id="A0A511W675"/>
<reference evidence="9 10" key="1">
    <citation type="submission" date="2019-07" db="EMBL/GenBank/DDBJ databases">
        <title>Whole genome shotgun sequence of Alkalibacillus haloalkaliphilus NBRC 103110.</title>
        <authorList>
            <person name="Hosoyama A."/>
            <person name="Uohara A."/>
            <person name="Ohji S."/>
            <person name="Ichikawa N."/>
        </authorList>
    </citation>
    <scope>NUCLEOTIDE SEQUENCE [LARGE SCALE GENOMIC DNA]</scope>
    <source>
        <strain evidence="9 10">NBRC 103110</strain>
    </source>
</reference>
<evidence type="ECO:0000313" key="9">
    <source>
        <dbReference type="EMBL" id="GEN46585.1"/>
    </source>
</evidence>
<comment type="similarity">
    <text evidence="2">Belongs to the auxin efflux carrier (TC 2.A.69) family.</text>
</comment>
<keyword evidence="6 8" id="KW-1133">Transmembrane helix</keyword>
<dbReference type="EMBL" id="BJYA01000016">
    <property type="protein sequence ID" value="GEN46585.1"/>
    <property type="molecule type" value="Genomic_DNA"/>
</dbReference>
<organism evidence="9 10">
    <name type="scientific">Alkalibacillus haloalkaliphilus</name>
    <dbReference type="NCBI Taxonomy" id="94136"/>
    <lineage>
        <taxon>Bacteria</taxon>
        <taxon>Bacillati</taxon>
        <taxon>Bacillota</taxon>
        <taxon>Bacilli</taxon>
        <taxon>Bacillales</taxon>
        <taxon>Bacillaceae</taxon>
        <taxon>Alkalibacillus</taxon>
    </lineage>
</organism>
<gene>
    <name evidence="9" type="ORF">AHA02nite_23610</name>
</gene>
<feature type="transmembrane region" description="Helical" evidence="8">
    <location>
        <begin position="58"/>
        <end position="79"/>
    </location>
</feature>
<keyword evidence="10" id="KW-1185">Reference proteome</keyword>
<keyword evidence="4" id="KW-1003">Cell membrane</keyword>
<proteinExistence type="inferred from homology"/>
<evidence type="ECO:0000256" key="1">
    <source>
        <dbReference type="ARBA" id="ARBA00004651"/>
    </source>
</evidence>
<protein>
    <submittedName>
        <fullName evidence="9">Membrane protein</fullName>
    </submittedName>
</protein>
<evidence type="ECO:0000256" key="6">
    <source>
        <dbReference type="ARBA" id="ARBA00022989"/>
    </source>
</evidence>
<dbReference type="GO" id="GO:0055085">
    <property type="term" value="P:transmembrane transport"/>
    <property type="evidence" value="ECO:0007669"/>
    <property type="project" value="InterPro"/>
</dbReference>
<evidence type="ECO:0000256" key="7">
    <source>
        <dbReference type="ARBA" id="ARBA00023136"/>
    </source>
</evidence>
<feature type="transmembrane region" description="Helical" evidence="8">
    <location>
        <begin position="230"/>
        <end position="254"/>
    </location>
</feature>
<dbReference type="InterPro" id="IPR004776">
    <property type="entry name" value="Mem_transp_PIN-like"/>
</dbReference>
<dbReference type="InterPro" id="IPR038770">
    <property type="entry name" value="Na+/solute_symporter_sf"/>
</dbReference>
<dbReference type="RefSeq" id="WP_146817517.1">
    <property type="nucleotide sequence ID" value="NZ_BJYA01000016.1"/>
</dbReference>
<keyword evidence="3" id="KW-0813">Transport</keyword>
<evidence type="ECO:0000256" key="4">
    <source>
        <dbReference type="ARBA" id="ARBA00022475"/>
    </source>
</evidence>
<feature type="transmembrane region" description="Helical" evidence="8">
    <location>
        <begin position="274"/>
        <end position="297"/>
    </location>
</feature>
<feature type="transmembrane region" description="Helical" evidence="8">
    <location>
        <begin position="91"/>
        <end position="113"/>
    </location>
</feature>
<dbReference type="Proteomes" id="UP000321440">
    <property type="component" value="Unassembled WGS sequence"/>
</dbReference>
<dbReference type="OrthoDB" id="148377at2"/>
<evidence type="ECO:0000256" key="8">
    <source>
        <dbReference type="SAM" id="Phobius"/>
    </source>
</evidence>